<comment type="caution">
    <text evidence="6">The sequence shown here is derived from an EMBL/GenBank/DDBJ whole genome shotgun (WGS) entry which is preliminary data.</text>
</comment>
<dbReference type="SUPFAM" id="SSF52518">
    <property type="entry name" value="Thiamin diphosphate-binding fold (THDP-binding)"/>
    <property type="match status" value="1"/>
</dbReference>
<comment type="cofactor">
    <cofactor evidence="1">
        <name>thiamine diphosphate</name>
        <dbReference type="ChEBI" id="CHEBI:58937"/>
    </cofactor>
</comment>
<dbReference type="PROSITE" id="PS00801">
    <property type="entry name" value="TRANSKETOLASE_1"/>
    <property type="match status" value="1"/>
</dbReference>
<evidence type="ECO:0000259" key="5">
    <source>
        <dbReference type="Pfam" id="PF00456"/>
    </source>
</evidence>
<proteinExistence type="predicted"/>
<gene>
    <name evidence="6" type="ORF">ABR55_05075</name>
</gene>
<dbReference type="GO" id="GO:0005829">
    <property type="term" value="C:cytosol"/>
    <property type="evidence" value="ECO:0007669"/>
    <property type="project" value="TreeGrafter"/>
</dbReference>
<dbReference type="AlphaFoldDB" id="A0A0R2PN62"/>
<organism evidence="6 7">
    <name type="scientific">Actinobacteria bacterium BACL15 MAG-120823-bin78</name>
    <dbReference type="NCBI Taxonomy" id="1655563"/>
    <lineage>
        <taxon>Bacteria</taxon>
        <taxon>Bacillati</taxon>
        <taxon>Actinomycetota</taxon>
        <taxon>Actinomycetes</taxon>
        <taxon>Actinomycetes incertae sedis</taxon>
        <taxon>ac1 cluster</taxon>
    </lineage>
</organism>
<reference evidence="6 7" key="1">
    <citation type="submission" date="2015-10" db="EMBL/GenBank/DDBJ databases">
        <title>Metagenome-Assembled Genomes uncover a global brackish microbiome.</title>
        <authorList>
            <person name="Hugerth L.W."/>
            <person name="Larsson J."/>
            <person name="Alneberg J."/>
            <person name="Lindh M.V."/>
            <person name="Legrand C."/>
            <person name="Pinhassi J."/>
            <person name="Andersson A.F."/>
        </authorList>
    </citation>
    <scope>NUCLEOTIDE SEQUENCE [LARGE SCALE GENOMIC DNA]</scope>
    <source>
        <strain evidence="6">BACL15 MAG-120823-bin78</strain>
    </source>
</reference>
<evidence type="ECO:0000313" key="6">
    <source>
        <dbReference type="EMBL" id="KRO37309.1"/>
    </source>
</evidence>
<dbReference type="InterPro" id="IPR029061">
    <property type="entry name" value="THDP-binding"/>
</dbReference>
<dbReference type="InterPro" id="IPR033247">
    <property type="entry name" value="Transketolase_fam"/>
</dbReference>
<dbReference type="EMBL" id="LIAN01000115">
    <property type="protein sequence ID" value="KRO37309.1"/>
    <property type="molecule type" value="Genomic_DNA"/>
</dbReference>
<keyword evidence="3" id="KW-0479">Metal-binding</keyword>
<feature type="domain" description="Transketolase N-terminal" evidence="5">
    <location>
        <begin position="8"/>
        <end position="93"/>
    </location>
</feature>
<evidence type="ECO:0000256" key="4">
    <source>
        <dbReference type="ARBA" id="ARBA00023052"/>
    </source>
</evidence>
<dbReference type="GO" id="GO:0000287">
    <property type="term" value="F:magnesium ion binding"/>
    <property type="evidence" value="ECO:0007669"/>
    <property type="project" value="UniProtKB-ARBA"/>
</dbReference>
<evidence type="ECO:0000256" key="1">
    <source>
        <dbReference type="ARBA" id="ARBA00001964"/>
    </source>
</evidence>
<dbReference type="GO" id="GO:0006098">
    <property type="term" value="P:pentose-phosphate shunt"/>
    <property type="evidence" value="ECO:0007669"/>
    <property type="project" value="TreeGrafter"/>
</dbReference>
<dbReference type="PANTHER" id="PTHR43522:SF2">
    <property type="entry name" value="TRANSKETOLASE 1-RELATED"/>
    <property type="match status" value="1"/>
</dbReference>
<dbReference type="Proteomes" id="UP000052955">
    <property type="component" value="Unassembled WGS sequence"/>
</dbReference>
<evidence type="ECO:0000256" key="3">
    <source>
        <dbReference type="ARBA" id="ARBA00022723"/>
    </source>
</evidence>
<dbReference type="Pfam" id="PF00456">
    <property type="entry name" value="Transketolase_N"/>
    <property type="match status" value="1"/>
</dbReference>
<evidence type="ECO:0000313" key="7">
    <source>
        <dbReference type="Proteomes" id="UP000052955"/>
    </source>
</evidence>
<accession>A0A0R2PN62</accession>
<dbReference type="InterPro" id="IPR005474">
    <property type="entry name" value="Transketolase_N"/>
</dbReference>
<sequence length="93" mass="10251">MRGWSALDDQAVSYARALAADAVQKVGNGHPGTAMSLAPVAYNLFQRHLVHDPSDPKWLGRDRFILSCGHSSLTLYIQLYLSGYGLEMKDLES</sequence>
<dbReference type="Gene3D" id="3.40.50.970">
    <property type="match status" value="1"/>
</dbReference>
<feature type="non-terminal residue" evidence="6">
    <location>
        <position position="93"/>
    </location>
</feature>
<dbReference type="PANTHER" id="PTHR43522">
    <property type="entry name" value="TRANSKETOLASE"/>
    <property type="match status" value="1"/>
</dbReference>
<dbReference type="InterPro" id="IPR049557">
    <property type="entry name" value="Transketolase_CS"/>
</dbReference>
<evidence type="ECO:0000256" key="2">
    <source>
        <dbReference type="ARBA" id="ARBA00022679"/>
    </source>
</evidence>
<keyword evidence="4" id="KW-0786">Thiamine pyrophosphate</keyword>
<name>A0A0R2PN62_9ACTN</name>
<protein>
    <submittedName>
        <fullName evidence="6">Ribulose phosphate epimerase</fullName>
    </submittedName>
</protein>
<dbReference type="GO" id="GO:0004802">
    <property type="term" value="F:transketolase activity"/>
    <property type="evidence" value="ECO:0007669"/>
    <property type="project" value="TreeGrafter"/>
</dbReference>
<keyword evidence="2" id="KW-0808">Transferase</keyword>